<dbReference type="AlphaFoldDB" id="X6PFL3"/>
<dbReference type="PANTHER" id="PTHR22939">
    <property type="entry name" value="SERINE PROTEASE FAMILY S1C HTRA-RELATED"/>
    <property type="match status" value="1"/>
</dbReference>
<dbReference type="Proteomes" id="UP000023152">
    <property type="component" value="Unassembled WGS sequence"/>
</dbReference>
<dbReference type="InterPro" id="IPR043504">
    <property type="entry name" value="Peptidase_S1_PA_chymotrypsin"/>
</dbReference>
<reference evidence="3 4" key="1">
    <citation type="journal article" date="2013" name="Curr. Biol.">
        <title>The Genome of the Foraminiferan Reticulomyxa filosa.</title>
        <authorList>
            <person name="Glockner G."/>
            <person name="Hulsmann N."/>
            <person name="Schleicher M."/>
            <person name="Noegel A.A."/>
            <person name="Eichinger L."/>
            <person name="Gallinger C."/>
            <person name="Pawlowski J."/>
            <person name="Sierra R."/>
            <person name="Euteneuer U."/>
            <person name="Pillet L."/>
            <person name="Moustafa A."/>
            <person name="Platzer M."/>
            <person name="Groth M."/>
            <person name="Szafranski K."/>
            <person name="Schliwa M."/>
        </authorList>
    </citation>
    <scope>NUCLEOTIDE SEQUENCE [LARGE SCALE GENOMIC DNA]</scope>
</reference>
<sequence>MNSAKSSFAAVAAQVLPCIVSINATVVIDADPEQFGPFLFQSPRKMEREVLGSGVILTSSGLVVTNDHVIEPTNKPAERITVITSDEEQYDAEIVIRDPLHDLAIIRIRTSDKEDINDFDVSEFEEDTAPRERDQRGDKAKSKDSSGFSLGARAAKTNHLGRFTRRDNQEQNKKKGDKEKKLKPMPDNGFPYIRCGRAELCKVGDLVLAIGNNLAPFKKKFLEKFYEKTVRTHLFISKKKYVVLTCGALLNINGELIGINESIATSTGGNVGVGVPWKLNVFGMAYPFSMPFDSFISASQVLNLNKQNNNNDNNNNKIEIVILLAHKHRPKMGKITNDVHNKSPGFTAGLKVNDIITKVNDVLIDDVNTFYLFVAGADPNKVLTYHVLRPNASHKSIGNFFQRKQTNEKRLFDKEDFKELSDYFRNREKTHTSHQINVTVQPIPAPEKRPLEIKDRMNPFYGATVAELSPSLNADFGLDFAMQGVIVYEVDTDLQAYRLGFRPGDIILGYDNGTKKMSVRALEDVEKIGDTMQFRKSCRIWYQRVFVASSILQALEQRVFFLFLLLTQEHVCGFIAHSSKLNNLKRNQKKNNFLHFSFVLWCFGEVLVHKFLIYGAMSKLTFLFEIAKLFLFLTR</sequence>
<dbReference type="PANTHER" id="PTHR22939:SF129">
    <property type="entry name" value="SERINE PROTEASE HTRA2, MITOCHONDRIAL"/>
    <property type="match status" value="1"/>
</dbReference>
<protein>
    <submittedName>
        <fullName evidence="3">Peptidase S1C, Do</fullName>
    </submittedName>
</protein>
<name>X6PFL3_RETFI</name>
<dbReference type="SUPFAM" id="SSF50156">
    <property type="entry name" value="PDZ domain-like"/>
    <property type="match status" value="2"/>
</dbReference>
<dbReference type="Gene3D" id="2.40.10.10">
    <property type="entry name" value="Trypsin-like serine proteases"/>
    <property type="match status" value="1"/>
</dbReference>
<evidence type="ECO:0000256" key="2">
    <source>
        <dbReference type="SAM" id="MobiDB-lite"/>
    </source>
</evidence>
<dbReference type="EMBL" id="ASPP01000060">
    <property type="protein sequence ID" value="ETO37006.1"/>
    <property type="molecule type" value="Genomic_DNA"/>
</dbReference>
<accession>X6PFL3</accession>
<dbReference type="PRINTS" id="PR00834">
    <property type="entry name" value="PROTEASES2C"/>
</dbReference>
<keyword evidence="4" id="KW-1185">Reference proteome</keyword>
<evidence type="ECO:0000256" key="1">
    <source>
        <dbReference type="ARBA" id="ARBA00010541"/>
    </source>
</evidence>
<dbReference type="Gene3D" id="2.30.42.10">
    <property type="match status" value="2"/>
</dbReference>
<dbReference type="GO" id="GO:0004252">
    <property type="term" value="F:serine-type endopeptidase activity"/>
    <property type="evidence" value="ECO:0007669"/>
    <property type="project" value="InterPro"/>
</dbReference>
<dbReference type="GO" id="GO:0006508">
    <property type="term" value="P:proteolysis"/>
    <property type="evidence" value="ECO:0007669"/>
    <property type="project" value="InterPro"/>
</dbReference>
<dbReference type="SUPFAM" id="SSF50494">
    <property type="entry name" value="Trypsin-like serine proteases"/>
    <property type="match status" value="1"/>
</dbReference>
<gene>
    <name evidence="3" type="ORF">RFI_00056</name>
</gene>
<feature type="compositionally biased region" description="Basic and acidic residues" evidence="2">
    <location>
        <begin position="164"/>
        <end position="184"/>
    </location>
</feature>
<comment type="caution">
    <text evidence="3">The sequence shown here is derived from an EMBL/GenBank/DDBJ whole genome shotgun (WGS) entry which is preliminary data.</text>
</comment>
<dbReference type="Pfam" id="PF13365">
    <property type="entry name" value="Trypsin_2"/>
    <property type="match status" value="1"/>
</dbReference>
<dbReference type="OMA" id="PRKMERE"/>
<comment type="similarity">
    <text evidence="1">Belongs to the peptidase S1C family.</text>
</comment>
<evidence type="ECO:0000313" key="3">
    <source>
        <dbReference type="EMBL" id="ETO37006.1"/>
    </source>
</evidence>
<dbReference type="InterPro" id="IPR009003">
    <property type="entry name" value="Peptidase_S1_PA"/>
</dbReference>
<dbReference type="Gene3D" id="2.40.10.120">
    <property type="match status" value="1"/>
</dbReference>
<organism evidence="3 4">
    <name type="scientific">Reticulomyxa filosa</name>
    <dbReference type="NCBI Taxonomy" id="46433"/>
    <lineage>
        <taxon>Eukaryota</taxon>
        <taxon>Sar</taxon>
        <taxon>Rhizaria</taxon>
        <taxon>Retaria</taxon>
        <taxon>Foraminifera</taxon>
        <taxon>Monothalamids</taxon>
        <taxon>Reticulomyxidae</taxon>
        <taxon>Reticulomyxa</taxon>
    </lineage>
</organism>
<dbReference type="OrthoDB" id="2405532at2759"/>
<feature type="compositionally biased region" description="Basic and acidic residues" evidence="2">
    <location>
        <begin position="128"/>
        <end position="144"/>
    </location>
</feature>
<proteinExistence type="inferred from homology"/>
<dbReference type="InterPro" id="IPR036034">
    <property type="entry name" value="PDZ_sf"/>
</dbReference>
<dbReference type="InterPro" id="IPR001940">
    <property type="entry name" value="Peptidase_S1C"/>
</dbReference>
<evidence type="ECO:0000313" key="4">
    <source>
        <dbReference type="Proteomes" id="UP000023152"/>
    </source>
</evidence>
<feature type="region of interest" description="Disordered" evidence="2">
    <location>
        <begin position="119"/>
        <end position="185"/>
    </location>
</feature>